<sequence length="61" mass="7183">MKRLDQSKTSLVEFLSSIRFNRRNKRDTQASSGEQFARFDQQVRPARLRSLEDQLLVRSAN</sequence>
<evidence type="ECO:0000313" key="1">
    <source>
        <dbReference type="EMBL" id="TGD73869.1"/>
    </source>
</evidence>
<comment type="caution">
    <text evidence="1">The sequence shown here is derived from an EMBL/GenBank/DDBJ whole genome shotgun (WGS) entry which is preliminary data.</text>
</comment>
<dbReference type="AlphaFoldDB" id="A0A4Z0M2W4"/>
<protein>
    <submittedName>
        <fullName evidence="1">Uncharacterized protein</fullName>
    </submittedName>
</protein>
<dbReference type="EMBL" id="SRLE01000006">
    <property type="protein sequence ID" value="TGD73869.1"/>
    <property type="molecule type" value="Genomic_DNA"/>
</dbReference>
<dbReference type="Proteomes" id="UP000298050">
    <property type="component" value="Unassembled WGS sequence"/>
</dbReference>
<proteinExistence type="predicted"/>
<organism evidence="1 2">
    <name type="scientific">Mangrovimicrobium sediminis</name>
    <dbReference type="NCBI Taxonomy" id="2562682"/>
    <lineage>
        <taxon>Bacteria</taxon>
        <taxon>Pseudomonadati</taxon>
        <taxon>Pseudomonadota</taxon>
        <taxon>Gammaproteobacteria</taxon>
        <taxon>Cellvibrionales</taxon>
        <taxon>Halieaceae</taxon>
        <taxon>Mangrovimicrobium</taxon>
    </lineage>
</organism>
<gene>
    <name evidence="1" type="ORF">E4634_06920</name>
</gene>
<reference evidence="1 2" key="1">
    <citation type="submission" date="2019-04" db="EMBL/GenBank/DDBJ databases">
        <title>Taxonomy of novel Haliea sp. from mangrove soil of West Coast of India.</title>
        <authorList>
            <person name="Verma A."/>
            <person name="Kumar P."/>
            <person name="Krishnamurthi S."/>
        </authorList>
    </citation>
    <scope>NUCLEOTIDE SEQUENCE [LARGE SCALE GENOMIC DNA]</scope>
    <source>
        <strain evidence="1 2">SAOS-164</strain>
    </source>
</reference>
<accession>A0A4Z0M2W4</accession>
<keyword evidence="2" id="KW-1185">Reference proteome</keyword>
<evidence type="ECO:0000313" key="2">
    <source>
        <dbReference type="Proteomes" id="UP000298050"/>
    </source>
</evidence>
<dbReference type="OrthoDB" id="5739846at2"/>
<name>A0A4Z0M2W4_9GAMM</name>
<dbReference type="RefSeq" id="WP_135442185.1">
    <property type="nucleotide sequence ID" value="NZ_SRLE01000006.1"/>
</dbReference>